<dbReference type="InterPro" id="IPR011990">
    <property type="entry name" value="TPR-like_helical_dom_sf"/>
</dbReference>
<dbReference type="SUPFAM" id="SSF81901">
    <property type="entry name" value="HCP-like"/>
    <property type="match status" value="3"/>
</dbReference>
<dbReference type="SMART" id="SM00220">
    <property type="entry name" value="S_TKc"/>
    <property type="match status" value="1"/>
</dbReference>
<dbReference type="CDD" id="cd14014">
    <property type="entry name" value="STKc_PknB_like"/>
    <property type="match status" value="1"/>
</dbReference>
<feature type="compositionally biased region" description="Low complexity" evidence="3">
    <location>
        <begin position="330"/>
        <end position="351"/>
    </location>
</feature>
<keyword evidence="2" id="KW-0067">ATP-binding</keyword>
<keyword evidence="4" id="KW-0812">Transmembrane</keyword>
<dbReference type="EMBL" id="UOFL01000079">
    <property type="protein sequence ID" value="VAW75328.1"/>
    <property type="molecule type" value="Genomic_DNA"/>
</dbReference>
<dbReference type="PANTHER" id="PTHR11102">
    <property type="entry name" value="SEL-1-LIKE PROTEIN"/>
    <property type="match status" value="1"/>
</dbReference>
<keyword evidence="6" id="KW-0723">Serine/threonine-protein kinase</keyword>
<organism evidence="6">
    <name type="scientific">hydrothermal vent metagenome</name>
    <dbReference type="NCBI Taxonomy" id="652676"/>
    <lineage>
        <taxon>unclassified sequences</taxon>
        <taxon>metagenomes</taxon>
        <taxon>ecological metagenomes</taxon>
    </lineage>
</organism>
<keyword evidence="4" id="KW-1133">Transmembrane helix</keyword>
<sequence>MTIECENALSVGSKLNGTQEDQYEILSVLGAGGFGITYKARDHLLQSDVAIKEYLPLDLALRNKNGTTVIPRTSTQQQDYEWGLERFLDEARTLSRFKTQANIVRVESFLPANGTAYMVMQYEEGESLEEYLSRLGVLDEEQLKGIMFPILDGLRAIHAEGFLHRDIKPANIYLRKNGTPILLDFGAARQALGNHSQSITGILTAGYAPFEQYSTRSNLSAATDLYSLGATLYKCISNITPVEATERINALHNDEADPLIALEYLVSKTYSSNIYQGLNWMLEPLAKDRPQSVEAVIEKFIVADNVSDSASSSQRASGVASVNKSDNSHDSNNATSRSANSDSANSHNATSRSDNADVHKAKTILQTGSTSRDSDEFDHFSLAKKSKAVKSKTVKSKTVKSSFNNKSLVPVIVFTSMLAVLAVAAVLVFGGFFASAEQTDYDKAKAYYYQYQYEKAWPLFKTLATKEDALSEYFLSEITRINAKLALTSKNSSDNWLKRAIAHGLIQQLESRASNKNPHYQAILGYMHFRGGGVSKNYVQAALWFRKAANNGSLRATNALGVMYANGLGFKQDNSKAVVWFKKAAMKGDAEGQVNLGRMYNLGLGLTKDYQQAKSWFEKSAMQGNSEAQAKFGFTFQMGRGQSKNYTQAVKWYRKSVKQGNGLGQARLATMYRLGLGVTKNYAIALQWNKKSAAQNNLVGQYNLGYSYFYGIGVIKDHSQSFRWYQKSALQGYSTSQVNLGFMYGRGYGVTKNYTKAVYWYRKASALGHPMGSYNMGVMSYAGRGLPKNIVKAFQWYKKAALQGVTAAQNRLGIMYEFGQGIKKNYRYAVHWYRQSANQKNAKGQYYLGTMYQSGRGVIKDYRIALRWYRLAQAQRLNLAQRALGVMYEKGKGVVTNIDTARMWFSKAEANGLKRASIDLKRINNLKQITPPIPVKGTRPGGSGLFNDY</sequence>
<proteinExistence type="predicted"/>
<feature type="region of interest" description="Disordered" evidence="3">
    <location>
        <begin position="311"/>
        <end position="359"/>
    </location>
</feature>
<dbReference type="Pfam" id="PF08238">
    <property type="entry name" value="Sel1"/>
    <property type="match status" value="11"/>
</dbReference>
<dbReference type="PROSITE" id="PS00108">
    <property type="entry name" value="PROTEIN_KINASE_ST"/>
    <property type="match status" value="1"/>
</dbReference>
<dbReference type="GO" id="GO:0004674">
    <property type="term" value="F:protein serine/threonine kinase activity"/>
    <property type="evidence" value="ECO:0007669"/>
    <property type="project" value="UniProtKB-KW"/>
</dbReference>
<evidence type="ECO:0000256" key="3">
    <source>
        <dbReference type="SAM" id="MobiDB-lite"/>
    </source>
</evidence>
<gene>
    <name evidence="6" type="ORF">MNBD_GAMMA12-2785</name>
</gene>
<evidence type="ECO:0000259" key="5">
    <source>
        <dbReference type="PROSITE" id="PS50011"/>
    </source>
</evidence>
<keyword evidence="4" id="KW-0472">Membrane</keyword>
<dbReference type="InterPro" id="IPR050767">
    <property type="entry name" value="Sel1_AlgK"/>
</dbReference>
<keyword evidence="6" id="KW-0808">Transferase</keyword>
<reference evidence="6" key="1">
    <citation type="submission" date="2018-06" db="EMBL/GenBank/DDBJ databases">
        <authorList>
            <person name="Zhirakovskaya E."/>
        </authorList>
    </citation>
    <scope>NUCLEOTIDE SEQUENCE</scope>
</reference>
<keyword evidence="6" id="KW-0418">Kinase</keyword>
<dbReference type="InterPro" id="IPR008271">
    <property type="entry name" value="Ser/Thr_kinase_AS"/>
</dbReference>
<dbReference type="InterPro" id="IPR006597">
    <property type="entry name" value="Sel1-like"/>
</dbReference>
<evidence type="ECO:0000256" key="1">
    <source>
        <dbReference type="ARBA" id="ARBA00022741"/>
    </source>
</evidence>
<evidence type="ECO:0000313" key="6">
    <source>
        <dbReference type="EMBL" id="VAW75328.1"/>
    </source>
</evidence>
<dbReference type="PROSITE" id="PS50011">
    <property type="entry name" value="PROTEIN_KINASE_DOM"/>
    <property type="match status" value="1"/>
</dbReference>
<dbReference type="AlphaFoldDB" id="A0A3B0Y3N2"/>
<feature type="domain" description="Protein kinase" evidence="5">
    <location>
        <begin position="23"/>
        <end position="301"/>
    </location>
</feature>
<dbReference type="Gene3D" id="1.10.510.10">
    <property type="entry name" value="Transferase(Phosphotransferase) domain 1"/>
    <property type="match status" value="1"/>
</dbReference>
<dbReference type="PROSITE" id="PS00107">
    <property type="entry name" value="PROTEIN_KINASE_ATP"/>
    <property type="match status" value="1"/>
</dbReference>
<dbReference type="Gene3D" id="1.25.40.10">
    <property type="entry name" value="Tetratricopeptide repeat domain"/>
    <property type="match status" value="3"/>
</dbReference>
<dbReference type="PANTHER" id="PTHR11102:SF160">
    <property type="entry name" value="ERAD-ASSOCIATED E3 UBIQUITIN-PROTEIN LIGASE COMPONENT HRD3"/>
    <property type="match status" value="1"/>
</dbReference>
<dbReference type="InterPro" id="IPR017441">
    <property type="entry name" value="Protein_kinase_ATP_BS"/>
</dbReference>
<feature type="compositionally biased region" description="Low complexity" evidence="3">
    <location>
        <begin position="311"/>
        <end position="322"/>
    </location>
</feature>
<feature type="transmembrane region" description="Helical" evidence="4">
    <location>
        <begin position="408"/>
        <end position="434"/>
    </location>
</feature>
<evidence type="ECO:0000256" key="4">
    <source>
        <dbReference type="SAM" id="Phobius"/>
    </source>
</evidence>
<protein>
    <submittedName>
        <fullName evidence="6">Serine/threonine protein kinase</fullName>
    </submittedName>
</protein>
<evidence type="ECO:0000256" key="2">
    <source>
        <dbReference type="ARBA" id="ARBA00022840"/>
    </source>
</evidence>
<accession>A0A3B0Y3N2</accession>
<dbReference type="SUPFAM" id="SSF56112">
    <property type="entry name" value="Protein kinase-like (PK-like)"/>
    <property type="match status" value="1"/>
</dbReference>
<name>A0A3B0Y3N2_9ZZZZ</name>
<dbReference type="GO" id="GO:0005524">
    <property type="term" value="F:ATP binding"/>
    <property type="evidence" value="ECO:0007669"/>
    <property type="project" value="UniProtKB-KW"/>
</dbReference>
<dbReference type="Pfam" id="PF00069">
    <property type="entry name" value="Pkinase"/>
    <property type="match status" value="1"/>
</dbReference>
<keyword evidence="1" id="KW-0547">Nucleotide-binding</keyword>
<dbReference type="SMART" id="SM00671">
    <property type="entry name" value="SEL1"/>
    <property type="match status" value="11"/>
</dbReference>
<dbReference type="InterPro" id="IPR011009">
    <property type="entry name" value="Kinase-like_dom_sf"/>
</dbReference>
<dbReference type="InterPro" id="IPR000719">
    <property type="entry name" value="Prot_kinase_dom"/>
</dbReference>